<accession>A0A426X330</accession>
<evidence type="ECO:0000313" key="2">
    <source>
        <dbReference type="EMBL" id="RRT33882.1"/>
    </source>
</evidence>
<evidence type="ECO:0000256" key="1">
    <source>
        <dbReference type="SAM" id="MobiDB-lite"/>
    </source>
</evidence>
<dbReference type="EMBL" id="AMZH03028024">
    <property type="protein sequence ID" value="RRT33882.1"/>
    <property type="molecule type" value="Genomic_DNA"/>
</dbReference>
<evidence type="ECO:0000313" key="3">
    <source>
        <dbReference type="Proteomes" id="UP000287651"/>
    </source>
</evidence>
<reference evidence="2 3" key="1">
    <citation type="journal article" date="2014" name="Agronomy (Basel)">
        <title>A Draft Genome Sequence for Ensete ventricosum, the Drought-Tolerant Tree Against Hunger.</title>
        <authorList>
            <person name="Harrison J."/>
            <person name="Moore K.A."/>
            <person name="Paszkiewicz K."/>
            <person name="Jones T."/>
            <person name="Grant M."/>
            <person name="Ambacheew D."/>
            <person name="Muzemil S."/>
            <person name="Studholme D.J."/>
        </authorList>
    </citation>
    <scope>NUCLEOTIDE SEQUENCE [LARGE SCALE GENOMIC DNA]</scope>
</reference>
<protein>
    <submittedName>
        <fullName evidence="2">Uncharacterized protein</fullName>
    </submittedName>
</protein>
<gene>
    <name evidence="2" type="ORF">B296_00048596</name>
</gene>
<dbReference type="AlphaFoldDB" id="A0A426X330"/>
<proteinExistence type="predicted"/>
<feature type="region of interest" description="Disordered" evidence="1">
    <location>
        <begin position="1"/>
        <end position="86"/>
    </location>
</feature>
<name>A0A426X330_ENSVE</name>
<sequence>MVSEPRQQGGAANHVQPPCRAGHPRPDRGQGPLQGGDRLQPGPTREGGQPAKGANYRATRKGLRPVASPAASRGHDTGHKGGCRRAGPAVACAGALATVAMMTQIGQGG</sequence>
<organism evidence="2 3">
    <name type="scientific">Ensete ventricosum</name>
    <name type="common">Abyssinian banana</name>
    <name type="synonym">Musa ensete</name>
    <dbReference type="NCBI Taxonomy" id="4639"/>
    <lineage>
        <taxon>Eukaryota</taxon>
        <taxon>Viridiplantae</taxon>
        <taxon>Streptophyta</taxon>
        <taxon>Embryophyta</taxon>
        <taxon>Tracheophyta</taxon>
        <taxon>Spermatophyta</taxon>
        <taxon>Magnoliopsida</taxon>
        <taxon>Liliopsida</taxon>
        <taxon>Zingiberales</taxon>
        <taxon>Musaceae</taxon>
        <taxon>Ensete</taxon>
    </lineage>
</organism>
<dbReference type="Proteomes" id="UP000287651">
    <property type="component" value="Unassembled WGS sequence"/>
</dbReference>
<comment type="caution">
    <text evidence="2">The sequence shown here is derived from an EMBL/GenBank/DDBJ whole genome shotgun (WGS) entry which is preliminary data.</text>
</comment>